<dbReference type="EMBL" id="VNHK01000006">
    <property type="protein sequence ID" value="TYO91953.1"/>
    <property type="molecule type" value="Genomic_DNA"/>
</dbReference>
<evidence type="ECO:0000313" key="1">
    <source>
        <dbReference type="EMBL" id="TYO91953.1"/>
    </source>
</evidence>
<evidence type="ECO:0000313" key="2">
    <source>
        <dbReference type="Proteomes" id="UP000324513"/>
    </source>
</evidence>
<name>A0ABY3NGU3_ELIMR</name>
<dbReference type="Proteomes" id="UP000324513">
    <property type="component" value="Unassembled WGS sequence"/>
</dbReference>
<protein>
    <submittedName>
        <fullName evidence="1">Uncharacterized protein</fullName>
    </submittedName>
</protein>
<gene>
    <name evidence="1" type="ORF">LX74_02204</name>
</gene>
<keyword evidence="2" id="KW-1185">Reference proteome</keyword>
<organism evidence="1 2">
    <name type="scientific">Elizabethkingia miricola</name>
    <name type="common">Chryseobacterium miricola</name>
    <dbReference type="NCBI Taxonomy" id="172045"/>
    <lineage>
        <taxon>Bacteria</taxon>
        <taxon>Pseudomonadati</taxon>
        <taxon>Bacteroidota</taxon>
        <taxon>Flavobacteriia</taxon>
        <taxon>Flavobacteriales</taxon>
        <taxon>Weeksellaceae</taxon>
        <taxon>Elizabethkingia</taxon>
    </lineage>
</organism>
<dbReference type="RefSeq" id="WP_065082420.1">
    <property type="nucleotide sequence ID" value="NZ_FLSS01000012.1"/>
</dbReference>
<proteinExistence type="predicted"/>
<reference evidence="1 2" key="1">
    <citation type="submission" date="2019-07" db="EMBL/GenBank/DDBJ databases">
        <title>Genomic Encyclopedia of Archaeal and Bacterial Type Strains, Phase II (KMG-II): from individual species to whole genera.</title>
        <authorList>
            <person name="Goeker M."/>
        </authorList>
    </citation>
    <scope>NUCLEOTIDE SEQUENCE [LARGE SCALE GENOMIC DNA]</scope>
    <source>
        <strain evidence="1 2">DSM 14571</strain>
    </source>
</reference>
<accession>A0ABY3NGU3</accession>
<sequence length="125" mass="15397">MDLQNQKFRKVTIGAIGYTDHYYDNLIHKFFVTWCEAMAIRFYHNDRDLINSEALWKYYRNQWGLLVERRFVREYSGYLTKDIEDSREIYYKQICDYAYELEDYYPASLLKEKTLQKPKLEFNLN</sequence>
<comment type="caution">
    <text evidence="1">The sequence shown here is derived from an EMBL/GenBank/DDBJ whole genome shotgun (WGS) entry which is preliminary data.</text>
</comment>